<evidence type="ECO:0000256" key="4">
    <source>
        <dbReference type="ARBA" id="ARBA00022827"/>
    </source>
</evidence>
<sequence>MTNEMSFDAVIVGAGVAGALIAKRLSKANLRVLLLEAGPDTTRSFKGYTEHLEHFYAANSKGPESPWPPSVGAPQPDTADLRSNNGYFVQRGPDLYGSSYTRLLGGSTLHWLGVSLRMLPEDFRMRSLHGVGRDWPLDYATLAPYYEQAEHEIGVSADAAEQHYLGLTFSKGYDYPMRRLPPSFSDRVLAAAVDGMEIRLEDQPFGLKVRSYPAARNSLPRKSYRPVGAVDSQTGGALGFCYLGERCEGNTSCTPICPVQAKYNAGKTLAQADPKHLTILTQAVASKVHVDPTSGEVKGIEYQRYDNPNSTSSTMHVATARVYVLAAHAIENAKLMLASGLAGRHHQVGKTLMDHPTLYAWGLAPRPIGAYRGPQSTAGIEDLRGGAFRSRHAAFRFDVGNDGWRASTGAPDTVVSQAVMTNRLYGSALRKQLEATLSRHVRFSVAVEQLPDPANSVSIDPRYRDPMGNPRPVIDYRIDDYTLEGMVAAANVAKAIFRRAGITDCTDADQGSWFPTTFYQGRAIHYHGMGHFAGTHVMGEDPSGSVVDADQRAWEHRNLFVVGSGSFPTLGTSNPTLTLSALALRTADRLIATFAH</sequence>
<dbReference type="Proteomes" id="UP000019443">
    <property type="component" value="Unassembled WGS sequence"/>
</dbReference>
<reference evidence="8" key="1">
    <citation type="submission" date="2013-11" db="EMBL/GenBank/DDBJ databases">
        <title>Draft genome sequence of the broad-host-range Rhizobium sp. LPU83 strain, a member of the low-genetic diversity Oregon-like Rhizobium sp. group.</title>
        <authorList>
            <person name="Wibberg D."/>
            <person name="Puehler A."/>
            <person name="Schlueter A."/>
        </authorList>
    </citation>
    <scope>NUCLEOTIDE SEQUENCE [LARGE SCALE GENOMIC DNA]</scope>
    <source>
        <strain evidence="8">LPU83</strain>
        <plasmid evidence="8">pLPU83b</plasmid>
    </source>
</reference>
<evidence type="ECO:0000313" key="8">
    <source>
        <dbReference type="EMBL" id="CDM60269.1"/>
    </source>
</evidence>
<feature type="domain" description="Glucose-methanol-choline oxidoreductase C-terminal" evidence="7">
    <location>
        <begin position="451"/>
        <end position="583"/>
    </location>
</feature>
<evidence type="ECO:0000259" key="7">
    <source>
        <dbReference type="Pfam" id="PF05199"/>
    </source>
</evidence>
<dbReference type="EMBL" id="CBYB010000030">
    <property type="protein sequence ID" value="CDM60269.1"/>
    <property type="molecule type" value="Genomic_DNA"/>
</dbReference>
<dbReference type="Gene3D" id="3.50.50.60">
    <property type="entry name" value="FAD/NAD(P)-binding domain"/>
    <property type="match status" value="2"/>
</dbReference>
<dbReference type="SUPFAM" id="SSF54373">
    <property type="entry name" value="FAD-linked reductases, C-terminal domain"/>
    <property type="match status" value="1"/>
</dbReference>
<dbReference type="RefSeq" id="WP_024318964.1">
    <property type="nucleotide sequence ID" value="NZ_ATTO01000134.1"/>
</dbReference>
<dbReference type="PANTHER" id="PTHR42784">
    <property type="entry name" value="PYRANOSE 2-OXIDASE"/>
    <property type="match status" value="1"/>
</dbReference>
<evidence type="ECO:0000256" key="2">
    <source>
        <dbReference type="ARBA" id="ARBA00010790"/>
    </source>
</evidence>
<evidence type="ECO:0000313" key="9">
    <source>
        <dbReference type="Proteomes" id="UP000019443"/>
    </source>
</evidence>
<dbReference type="Pfam" id="PF05199">
    <property type="entry name" value="GMC_oxred_C"/>
    <property type="match status" value="1"/>
</dbReference>
<comment type="similarity">
    <text evidence="2">Belongs to the GMC oxidoreductase family.</text>
</comment>
<accession>W6RHI0</accession>
<organism evidence="8 9">
    <name type="scientific">Rhizobium favelukesii</name>
    <dbReference type="NCBI Taxonomy" id="348824"/>
    <lineage>
        <taxon>Bacteria</taxon>
        <taxon>Pseudomonadati</taxon>
        <taxon>Pseudomonadota</taxon>
        <taxon>Alphaproteobacteria</taxon>
        <taxon>Hyphomicrobiales</taxon>
        <taxon>Rhizobiaceae</taxon>
        <taxon>Rhizobium/Agrobacterium group</taxon>
        <taxon>Rhizobium</taxon>
    </lineage>
</organism>
<dbReference type="InterPro" id="IPR007867">
    <property type="entry name" value="GMC_OxRtase_C"/>
</dbReference>
<keyword evidence="8" id="KW-0614">Plasmid</keyword>
<proteinExistence type="inferred from homology"/>
<dbReference type="PANTHER" id="PTHR42784:SF1">
    <property type="entry name" value="PYRANOSE 2-OXIDASE"/>
    <property type="match status" value="1"/>
</dbReference>
<dbReference type="GO" id="GO:0050660">
    <property type="term" value="F:flavin adenine dinucleotide binding"/>
    <property type="evidence" value="ECO:0007669"/>
    <property type="project" value="InterPro"/>
</dbReference>
<evidence type="ECO:0000256" key="3">
    <source>
        <dbReference type="ARBA" id="ARBA00022630"/>
    </source>
</evidence>
<gene>
    <name evidence="8" type="ORF">LPU83_pLPU83b_0279</name>
</gene>
<comment type="caution">
    <text evidence="8">The sequence shown here is derived from an EMBL/GenBank/DDBJ whole genome shotgun (WGS) entry which is preliminary data.</text>
</comment>
<evidence type="ECO:0000256" key="1">
    <source>
        <dbReference type="ARBA" id="ARBA00001974"/>
    </source>
</evidence>
<dbReference type="InterPro" id="IPR000172">
    <property type="entry name" value="GMC_OxRdtase_N"/>
</dbReference>
<keyword evidence="5" id="KW-0560">Oxidoreductase</keyword>
<geneLocation type="plasmid" evidence="8">
    <name>pLPU83b</name>
</geneLocation>
<dbReference type="SUPFAM" id="SSF51905">
    <property type="entry name" value="FAD/NAD(P)-binding domain"/>
    <property type="match status" value="1"/>
</dbReference>
<name>W6RHI0_9HYPH</name>
<feature type="domain" description="Glucose-methanol-choline oxidoreductase N-terminal" evidence="6">
    <location>
        <begin position="249"/>
        <end position="356"/>
    </location>
</feature>
<keyword evidence="3" id="KW-0285">Flavoprotein</keyword>
<dbReference type="Pfam" id="PF13450">
    <property type="entry name" value="NAD_binding_8"/>
    <property type="match status" value="1"/>
</dbReference>
<dbReference type="InterPro" id="IPR051473">
    <property type="entry name" value="P2Ox-like"/>
</dbReference>
<dbReference type="GO" id="GO:0016614">
    <property type="term" value="F:oxidoreductase activity, acting on CH-OH group of donors"/>
    <property type="evidence" value="ECO:0007669"/>
    <property type="project" value="InterPro"/>
</dbReference>
<keyword evidence="9" id="KW-1185">Reference proteome</keyword>
<protein>
    <submittedName>
        <fullName evidence="8">FAD dependent oxidoreductase</fullName>
    </submittedName>
</protein>
<keyword evidence="4" id="KW-0274">FAD</keyword>
<dbReference type="AlphaFoldDB" id="W6RHI0"/>
<dbReference type="Pfam" id="PF00732">
    <property type="entry name" value="GMC_oxred_N"/>
    <property type="match status" value="1"/>
</dbReference>
<evidence type="ECO:0000256" key="5">
    <source>
        <dbReference type="ARBA" id="ARBA00023002"/>
    </source>
</evidence>
<comment type="cofactor">
    <cofactor evidence="1">
        <name>FAD</name>
        <dbReference type="ChEBI" id="CHEBI:57692"/>
    </cofactor>
</comment>
<evidence type="ECO:0000259" key="6">
    <source>
        <dbReference type="Pfam" id="PF00732"/>
    </source>
</evidence>
<dbReference type="InterPro" id="IPR036188">
    <property type="entry name" value="FAD/NAD-bd_sf"/>
</dbReference>